<keyword evidence="1" id="KW-0812">Transmembrane</keyword>
<dbReference type="STRING" id="1167632.GCA_000286335_00872"/>
<accession>A0A2T4PRZ1</accession>
<evidence type="ECO:0000313" key="2">
    <source>
        <dbReference type="EMBL" id="PTI29000.1"/>
    </source>
</evidence>
<feature type="transmembrane region" description="Helical" evidence="1">
    <location>
        <begin position="37"/>
        <end position="58"/>
    </location>
</feature>
<dbReference type="AlphaFoldDB" id="A0A2T4PRZ1"/>
<evidence type="ECO:0000313" key="3">
    <source>
        <dbReference type="Proteomes" id="UP000241209"/>
    </source>
</evidence>
<feature type="transmembrane region" description="Helical" evidence="1">
    <location>
        <begin position="64"/>
        <end position="87"/>
    </location>
</feature>
<dbReference type="PIRSF" id="PIRSF024534">
    <property type="entry name" value="ThiW"/>
    <property type="match status" value="1"/>
</dbReference>
<sequence length="165" mass="17876">MKTKLMTLTAILTTINVVLSTFVTIPIGPIKALPIQHFINVISAVFLGPWYGLAQALLSSSIRNLLGIGTIFAFPGSMIGVLLASLLYKYSRKLYMASIGEVIGTGIIGSLVCLSIAWLLGLGEMAFWPLFISFFTSSLIGAIVSYMILTAFEKRGILKKLKNDI</sequence>
<evidence type="ECO:0000256" key="1">
    <source>
        <dbReference type="SAM" id="Phobius"/>
    </source>
</evidence>
<gene>
    <name evidence="2" type="primary">thiW</name>
    <name evidence="2" type="ORF">BU072_09925</name>
</gene>
<name>A0A2T4PRZ1_9STAP</name>
<dbReference type="RefSeq" id="WP_107557177.1">
    <property type="nucleotide sequence ID" value="NZ_PZFK01000020.1"/>
</dbReference>
<dbReference type="InterPro" id="IPR012652">
    <property type="entry name" value="ThiW"/>
</dbReference>
<dbReference type="EMBL" id="PZFK01000020">
    <property type="protein sequence ID" value="PTI29000.1"/>
    <property type="molecule type" value="Genomic_DNA"/>
</dbReference>
<organism evidence="2 3">
    <name type="scientific">Mammaliicoccus vitulinus</name>
    <dbReference type="NCBI Taxonomy" id="71237"/>
    <lineage>
        <taxon>Bacteria</taxon>
        <taxon>Bacillati</taxon>
        <taxon>Bacillota</taxon>
        <taxon>Bacilli</taxon>
        <taxon>Bacillales</taxon>
        <taxon>Staphylococcaceae</taxon>
        <taxon>Mammaliicoccus</taxon>
    </lineage>
</organism>
<keyword evidence="1" id="KW-1133">Transmembrane helix</keyword>
<keyword evidence="1" id="KW-0472">Membrane</keyword>
<reference evidence="2 3" key="1">
    <citation type="journal article" date="2016" name="Front. Microbiol.">
        <title>Comprehensive Phylogenetic Analysis of Bovine Non-aureus Staphylococci Species Based on Whole-Genome Sequencing.</title>
        <authorList>
            <person name="Naushad S."/>
            <person name="Barkema H.W."/>
            <person name="Luby C."/>
            <person name="Condas L.A."/>
            <person name="Nobrega D.B."/>
            <person name="Carson D.A."/>
            <person name="De Buck J."/>
        </authorList>
    </citation>
    <scope>NUCLEOTIDE SEQUENCE [LARGE SCALE GENOMIC DNA]</scope>
    <source>
        <strain evidence="2 3">SNUC 2204</strain>
    </source>
</reference>
<dbReference type="Proteomes" id="UP000241209">
    <property type="component" value="Unassembled WGS sequence"/>
</dbReference>
<dbReference type="Gene3D" id="1.10.1760.20">
    <property type="match status" value="1"/>
</dbReference>
<feature type="transmembrane region" description="Helical" evidence="1">
    <location>
        <begin position="126"/>
        <end position="152"/>
    </location>
</feature>
<dbReference type="NCBIfam" id="TIGR02359">
    <property type="entry name" value="thiW"/>
    <property type="match status" value="1"/>
</dbReference>
<proteinExistence type="predicted"/>
<protein>
    <submittedName>
        <fullName evidence="2">Energy coupling factor transporter S component ThiW</fullName>
    </submittedName>
</protein>
<dbReference type="Pfam" id="PF09512">
    <property type="entry name" value="ThiW"/>
    <property type="match status" value="1"/>
</dbReference>
<feature type="transmembrane region" description="Helical" evidence="1">
    <location>
        <begin position="6"/>
        <end position="25"/>
    </location>
</feature>
<feature type="transmembrane region" description="Helical" evidence="1">
    <location>
        <begin position="99"/>
        <end position="120"/>
    </location>
</feature>
<comment type="caution">
    <text evidence="2">The sequence shown here is derived from an EMBL/GenBank/DDBJ whole genome shotgun (WGS) entry which is preliminary data.</text>
</comment>